<comment type="similarity">
    <text evidence="1">Belongs to the transposase IS21/IS408/IS1162 family.</text>
</comment>
<dbReference type="InterPro" id="IPR001584">
    <property type="entry name" value="Integrase_cat-core"/>
</dbReference>
<dbReference type="InterPro" id="IPR017894">
    <property type="entry name" value="HTH_IS21_transposase_type"/>
</dbReference>
<keyword evidence="2" id="KW-0815">Transposition</keyword>
<dbReference type="PANTHER" id="PTHR35004">
    <property type="entry name" value="TRANSPOSASE RV3428C-RELATED"/>
    <property type="match status" value="1"/>
</dbReference>
<dbReference type="GO" id="GO:0015074">
    <property type="term" value="P:DNA integration"/>
    <property type="evidence" value="ECO:0007669"/>
    <property type="project" value="InterPro"/>
</dbReference>
<evidence type="ECO:0000259" key="7">
    <source>
        <dbReference type="PROSITE" id="PS50994"/>
    </source>
</evidence>
<dbReference type="PROSITE" id="PS50531">
    <property type="entry name" value="HTH_IS21"/>
    <property type="match status" value="1"/>
</dbReference>
<evidence type="ECO:0000256" key="1">
    <source>
        <dbReference type="ARBA" id="ARBA00009277"/>
    </source>
</evidence>
<sequence length="500" mass="56237">MTIPMPKQQDIRRLDRQGVPHAEIARRLHVDRSTVARYARMEDCTPKPPVDRRYGSKIDPYAHLVDGWLESDRLMPRKQRHTARRIHDRLLSETDYDGEYSTTQRYVRRWRQANQAPSDGYCELEWAPGTAQVDFGVARARIAGEWVEDHCLVVTFPHSNMRYVASMPGENAECLCHGLLLVFGHVGGVPPVLVLDNATGAGHRDAKGHVTLTKVFDAFLSRHRIEARFCNPYSGSEKGSVENAVGFLRRNLMVPPLEAESHGQLTRVMLERCDGLARARRHHRSADTSIMERFAADRDALMPLPSTRFDPIRWEIRKADKYGRIDIDSNRYLAGGGWHGRRLLAAVRWDSVRIADPESGETVAEYPRRYGKTAGTLRDPALVMPMLAARPGSWRETPIRPDFPEDVREWLDRADGRCLRDSLRVIAQATLAAGFDNAMLAASDSIGLRPEAGPAETDLVSLALRHRDGEPDGTDAQGPDLLDYDRFINGDGPDDGEEGR</sequence>
<feature type="domain" description="HTH IS21-type" evidence="6">
    <location>
        <begin position="6"/>
        <end position="69"/>
    </location>
</feature>
<dbReference type="PATRIC" id="fig|702459.3.peg.74"/>
<protein>
    <submittedName>
        <fullName evidence="8">IS21 family transposase</fullName>
    </submittedName>
</protein>
<name>A0A0H3E7Q9_BIFBP</name>
<dbReference type="EMBL" id="CP001840">
    <property type="protein sequence ID" value="ADP35206.1"/>
    <property type="molecule type" value="Genomic_DNA"/>
</dbReference>
<dbReference type="GO" id="GO:0032196">
    <property type="term" value="P:transposition"/>
    <property type="evidence" value="ECO:0007669"/>
    <property type="project" value="UniProtKB-KW"/>
</dbReference>
<dbReference type="SUPFAM" id="SSF53098">
    <property type="entry name" value="Ribonuclease H-like"/>
    <property type="match status" value="1"/>
</dbReference>
<dbReference type="InterPro" id="IPR012337">
    <property type="entry name" value="RNaseH-like_sf"/>
</dbReference>
<evidence type="ECO:0000313" key="9">
    <source>
        <dbReference type="Proteomes" id="UP000002312"/>
    </source>
</evidence>
<dbReference type="Pfam" id="PF22483">
    <property type="entry name" value="Mu-transpos_C_2"/>
    <property type="match status" value="1"/>
</dbReference>
<keyword evidence="3" id="KW-0238">DNA-binding</keyword>
<feature type="region of interest" description="Disordered" evidence="5">
    <location>
        <begin position="467"/>
        <end position="500"/>
    </location>
</feature>
<evidence type="ECO:0000259" key="6">
    <source>
        <dbReference type="PROSITE" id="PS50531"/>
    </source>
</evidence>
<reference evidence="8 9" key="1">
    <citation type="journal article" date="2010" name="Proc. Natl. Acad. Sci. U.S.A.">
        <title>Genome analysis of Bifidobacterium bifidum PRL2010 reveals metabolic pathways for host-derived glycan foraging.</title>
        <authorList>
            <person name="Turroni F."/>
            <person name="Bottacini F."/>
            <person name="Foroni E."/>
            <person name="Mulder I."/>
            <person name="Kim J.H."/>
            <person name="Zomer A."/>
            <person name="Sanchez B."/>
            <person name="Bidossi A."/>
            <person name="Ferrarini A."/>
            <person name="Giubellini V."/>
            <person name="Delledonne M."/>
            <person name="Henrissat B."/>
            <person name="Coutinho P."/>
            <person name="Oggioni M."/>
            <person name="Fitzgerald G.F."/>
            <person name="Mills D."/>
            <person name="Margolles A."/>
            <person name="Kelly D."/>
            <person name="van Sinderen D."/>
            <person name="Ventura M."/>
        </authorList>
    </citation>
    <scope>NUCLEOTIDE SEQUENCE [LARGE SCALE GENOMIC DNA]</scope>
    <source>
        <strain evidence="8 9">PRL2010</strain>
    </source>
</reference>
<dbReference type="eggNOG" id="COG4584">
    <property type="taxonomic scope" value="Bacteria"/>
</dbReference>
<keyword evidence="4" id="KW-0233">DNA recombination</keyword>
<dbReference type="Proteomes" id="UP000002312">
    <property type="component" value="Chromosome"/>
</dbReference>
<dbReference type="KEGG" id="bbp:BBPR_0068"/>
<dbReference type="InterPro" id="IPR054353">
    <property type="entry name" value="IstA-like_C"/>
</dbReference>
<gene>
    <name evidence="8" type="ordered locus">BBPR_0068</name>
</gene>
<dbReference type="Gene3D" id="3.30.420.10">
    <property type="entry name" value="Ribonuclease H-like superfamily/Ribonuclease H"/>
    <property type="match status" value="1"/>
</dbReference>
<dbReference type="HOGENOM" id="CLU_020626_2_1_11"/>
<dbReference type="RefSeq" id="WP_013389361.1">
    <property type="nucleotide sequence ID" value="NC_014638.1"/>
</dbReference>
<dbReference type="AlphaFoldDB" id="A0A0H3E7Q9"/>
<dbReference type="GO" id="GO:0003677">
    <property type="term" value="F:DNA binding"/>
    <property type="evidence" value="ECO:0007669"/>
    <property type="project" value="UniProtKB-KW"/>
</dbReference>
<feature type="domain" description="Integrase catalytic" evidence="7">
    <location>
        <begin position="124"/>
        <end position="298"/>
    </location>
</feature>
<evidence type="ECO:0000313" key="8">
    <source>
        <dbReference type="EMBL" id="ADP35206.1"/>
    </source>
</evidence>
<dbReference type="OrthoDB" id="2065409at2"/>
<evidence type="ECO:0000256" key="5">
    <source>
        <dbReference type="SAM" id="MobiDB-lite"/>
    </source>
</evidence>
<dbReference type="InterPro" id="IPR036397">
    <property type="entry name" value="RNaseH_sf"/>
</dbReference>
<dbReference type="PANTHER" id="PTHR35004:SF7">
    <property type="entry name" value="INTEGRASE PROTEIN"/>
    <property type="match status" value="1"/>
</dbReference>
<dbReference type="PROSITE" id="PS50994">
    <property type="entry name" value="INTEGRASE"/>
    <property type="match status" value="1"/>
</dbReference>
<dbReference type="NCBIfam" id="NF033546">
    <property type="entry name" value="transpos_IS21"/>
    <property type="match status" value="1"/>
</dbReference>
<dbReference type="GO" id="GO:0006310">
    <property type="term" value="P:DNA recombination"/>
    <property type="evidence" value="ECO:0007669"/>
    <property type="project" value="UniProtKB-KW"/>
</dbReference>
<evidence type="ECO:0000256" key="2">
    <source>
        <dbReference type="ARBA" id="ARBA00022578"/>
    </source>
</evidence>
<evidence type="ECO:0000256" key="3">
    <source>
        <dbReference type="ARBA" id="ARBA00023125"/>
    </source>
</evidence>
<evidence type="ECO:0000256" key="4">
    <source>
        <dbReference type="ARBA" id="ARBA00023172"/>
    </source>
</evidence>
<proteinExistence type="inferred from homology"/>
<organism evidence="8 9">
    <name type="scientific">Bifidobacterium bifidum (strain PRL2010)</name>
    <dbReference type="NCBI Taxonomy" id="702459"/>
    <lineage>
        <taxon>Bacteria</taxon>
        <taxon>Bacillati</taxon>
        <taxon>Actinomycetota</taxon>
        <taxon>Actinomycetes</taxon>
        <taxon>Bifidobacteriales</taxon>
        <taxon>Bifidobacteriaceae</taxon>
        <taxon>Bifidobacterium</taxon>
    </lineage>
</organism>
<accession>A0A0H3E7Q9</accession>